<dbReference type="Gene3D" id="2.40.70.10">
    <property type="entry name" value="Acid Proteases"/>
    <property type="match status" value="2"/>
</dbReference>
<keyword evidence="5" id="KW-0378">Hydrolase</keyword>
<feature type="transmembrane region" description="Helical" evidence="3">
    <location>
        <begin position="414"/>
        <end position="437"/>
    </location>
</feature>
<feature type="compositionally biased region" description="Polar residues" evidence="2">
    <location>
        <begin position="448"/>
        <end position="457"/>
    </location>
</feature>
<dbReference type="AlphaFoldDB" id="A0A3D8Q559"/>
<dbReference type="PANTHER" id="PTHR47966:SF51">
    <property type="entry name" value="BETA-SITE APP-CLEAVING ENZYME, ISOFORM A-RELATED"/>
    <property type="match status" value="1"/>
</dbReference>
<dbReference type="InterPro" id="IPR033121">
    <property type="entry name" value="PEPTIDASE_A1"/>
</dbReference>
<comment type="similarity">
    <text evidence="1">Belongs to the peptidase A1 family.</text>
</comment>
<evidence type="ECO:0000259" key="4">
    <source>
        <dbReference type="PROSITE" id="PS51767"/>
    </source>
</evidence>
<feature type="region of interest" description="Disordered" evidence="2">
    <location>
        <begin position="1"/>
        <end position="21"/>
    </location>
</feature>
<keyword evidence="3" id="KW-0812">Transmembrane</keyword>
<reference evidence="5 6" key="1">
    <citation type="journal article" date="2018" name="IMA Fungus">
        <title>IMA Genome-F 9: Draft genome sequence of Annulohypoxylon stygium, Aspergillus mulundensis, Berkeleyomyces basicola (syn. Thielaviopsis basicola), Ceratocystis smalleyi, two Cercospora beticola strains, Coleophoma cylindrospora, Fusarium fracticaudum, Phialophora cf. hyalina, and Morchella septimelata.</title>
        <authorList>
            <person name="Wingfield B.D."/>
            <person name="Bills G.F."/>
            <person name="Dong Y."/>
            <person name="Huang W."/>
            <person name="Nel W.J."/>
            <person name="Swalarsk-Parry B.S."/>
            <person name="Vaghefi N."/>
            <person name="Wilken P.M."/>
            <person name="An Z."/>
            <person name="de Beer Z.W."/>
            <person name="De Vos L."/>
            <person name="Chen L."/>
            <person name="Duong T.A."/>
            <person name="Gao Y."/>
            <person name="Hammerbacher A."/>
            <person name="Kikkert J.R."/>
            <person name="Li Y."/>
            <person name="Li H."/>
            <person name="Li K."/>
            <person name="Li Q."/>
            <person name="Liu X."/>
            <person name="Ma X."/>
            <person name="Naidoo K."/>
            <person name="Pethybridge S.J."/>
            <person name="Sun J."/>
            <person name="Steenkamp E.T."/>
            <person name="van der Nest M.A."/>
            <person name="van Wyk S."/>
            <person name="Wingfield M.J."/>
            <person name="Xiong C."/>
            <person name="Yue Q."/>
            <person name="Zhang X."/>
        </authorList>
    </citation>
    <scope>NUCLEOTIDE SEQUENCE [LARGE SCALE GENOMIC DNA]</scope>
    <source>
        <strain evidence="5 6">BP5796</strain>
    </source>
</reference>
<dbReference type="InterPro" id="IPR021109">
    <property type="entry name" value="Peptidase_aspartic_dom_sf"/>
</dbReference>
<dbReference type="PROSITE" id="PS51767">
    <property type="entry name" value="PEPTIDASE_A1"/>
    <property type="match status" value="1"/>
</dbReference>
<dbReference type="InterPro" id="IPR001461">
    <property type="entry name" value="Aspartic_peptidase_A1"/>
</dbReference>
<dbReference type="PANTHER" id="PTHR47966">
    <property type="entry name" value="BETA-SITE APP-CLEAVING ENZYME, ISOFORM A-RELATED"/>
    <property type="match status" value="1"/>
</dbReference>
<dbReference type="EMBL" id="PDLN01000024">
    <property type="protein sequence ID" value="RDW56942.1"/>
    <property type="molecule type" value="Genomic_DNA"/>
</dbReference>
<gene>
    <name evidence="5" type="ORF">BP5796_13009</name>
</gene>
<organism evidence="5 6">
    <name type="scientific">Coleophoma crateriformis</name>
    <dbReference type="NCBI Taxonomy" id="565419"/>
    <lineage>
        <taxon>Eukaryota</taxon>
        <taxon>Fungi</taxon>
        <taxon>Dikarya</taxon>
        <taxon>Ascomycota</taxon>
        <taxon>Pezizomycotina</taxon>
        <taxon>Leotiomycetes</taxon>
        <taxon>Helotiales</taxon>
        <taxon>Dermateaceae</taxon>
        <taxon>Coleophoma</taxon>
    </lineage>
</organism>
<dbReference type="GO" id="GO:0004190">
    <property type="term" value="F:aspartic-type endopeptidase activity"/>
    <property type="evidence" value="ECO:0007669"/>
    <property type="project" value="InterPro"/>
</dbReference>
<name>A0A3D8Q559_9HELO</name>
<evidence type="ECO:0000256" key="3">
    <source>
        <dbReference type="SAM" id="Phobius"/>
    </source>
</evidence>
<sequence length="537" mass="58248">MTSTVQSVPAPMSISTSQAWDDDGAGSWSTFILEIGTPAQPARVLISTASNEVWVVAPEGCPSAYGSDCANQRGLEFTSNKSSTWSSIGLFELNLETNLNYSGNGDYGHDNVSLGYPGSGGPSLPSMNVAGIATTDFWIGHFGIDPEPSNFTTLNDPQPSYLDTLYKKSMIPSISWGYTAGASYRYNKVPGSLTLGGYDTSRFGQSNLTLDFYPDVARRLIVDLTSITYTPTGGLSVGSASTLMLQTIPMFIDSTVPYLYLPQVVCDQFESAFQLQYDDMSELYTINGTAQKILTTMNPSFTFTLADTTGQTLTITLPFLAFNLTASFPLVQSETNYFPLKRATNNTQYTLGRAFLQEAYIIADYQRSRFSISQCLWPASFTENLVAILPPDGLNSSTNTTTTTTANKSAPTGAIVGGVIGGVVVIIIFIFVGYLFVYKPAQRRKKSPSTLEGATDTTEPKPELDATNQDTAKLTSNELDGDGFYSPVSHIQETCTHQLEDTSRGEHKIESPGEFRSELNSTPIYEMAARELVGNES</sequence>
<evidence type="ECO:0000256" key="1">
    <source>
        <dbReference type="ARBA" id="ARBA00007447"/>
    </source>
</evidence>
<keyword evidence="3" id="KW-0472">Membrane</keyword>
<dbReference type="PRINTS" id="PR00792">
    <property type="entry name" value="PEPSIN"/>
</dbReference>
<dbReference type="GO" id="GO:0006508">
    <property type="term" value="P:proteolysis"/>
    <property type="evidence" value="ECO:0007669"/>
    <property type="project" value="UniProtKB-KW"/>
</dbReference>
<keyword evidence="5" id="KW-0645">Protease</keyword>
<dbReference type="Proteomes" id="UP000256328">
    <property type="component" value="Unassembled WGS sequence"/>
</dbReference>
<proteinExistence type="inferred from homology"/>
<accession>A0A3D8Q559</accession>
<evidence type="ECO:0000313" key="6">
    <source>
        <dbReference type="Proteomes" id="UP000256328"/>
    </source>
</evidence>
<dbReference type="CDD" id="cd05471">
    <property type="entry name" value="pepsin_like"/>
    <property type="match status" value="1"/>
</dbReference>
<dbReference type="Pfam" id="PF00026">
    <property type="entry name" value="Asp"/>
    <property type="match status" value="1"/>
</dbReference>
<comment type="caution">
    <text evidence="5">The sequence shown here is derived from an EMBL/GenBank/DDBJ whole genome shotgun (WGS) entry which is preliminary data.</text>
</comment>
<feature type="compositionally biased region" description="Polar residues" evidence="2">
    <location>
        <begin position="1"/>
        <end position="19"/>
    </location>
</feature>
<protein>
    <submittedName>
        <fullName evidence="5">Acid protease-3</fullName>
    </submittedName>
</protein>
<dbReference type="OrthoDB" id="4074350at2759"/>
<dbReference type="InterPro" id="IPR034164">
    <property type="entry name" value="Pepsin-like_dom"/>
</dbReference>
<keyword evidence="6" id="KW-1185">Reference proteome</keyword>
<evidence type="ECO:0000256" key="2">
    <source>
        <dbReference type="SAM" id="MobiDB-lite"/>
    </source>
</evidence>
<dbReference type="SUPFAM" id="SSF50630">
    <property type="entry name" value="Acid proteases"/>
    <property type="match status" value="1"/>
</dbReference>
<feature type="region of interest" description="Disordered" evidence="2">
    <location>
        <begin position="446"/>
        <end position="467"/>
    </location>
</feature>
<dbReference type="GO" id="GO:0000324">
    <property type="term" value="C:fungal-type vacuole"/>
    <property type="evidence" value="ECO:0007669"/>
    <property type="project" value="TreeGrafter"/>
</dbReference>
<evidence type="ECO:0000313" key="5">
    <source>
        <dbReference type="EMBL" id="RDW56942.1"/>
    </source>
</evidence>
<feature type="domain" description="Peptidase A1" evidence="4">
    <location>
        <begin position="29"/>
        <end position="373"/>
    </location>
</feature>
<keyword evidence="3" id="KW-1133">Transmembrane helix</keyword>